<dbReference type="GO" id="GO:0000149">
    <property type="term" value="F:SNARE binding"/>
    <property type="evidence" value="ECO:0007669"/>
    <property type="project" value="TreeGrafter"/>
</dbReference>
<dbReference type="GO" id="GO:0051601">
    <property type="term" value="P:exocyst localization"/>
    <property type="evidence" value="ECO:0007669"/>
    <property type="project" value="TreeGrafter"/>
</dbReference>
<reference evidence="1 2" key="1">
    <citation type="submission" date="2024-04" db="EMBL/GenBank/DDBJ databases">
        <authorList>
            <person name="Fracassetti M."/>
        </authorList>
    </citation>
    <scope>NUCLEOTIDE SEQUENCE [LARGE SCALE GENOMIC DNA]</scope>
</reference>
<organism evidence="1 2">
    <name type="scientific">Linum trigynum</name>
    <dbReference type="NCBI Taxonomy" id="586398"/>
    <lineage>
        <taxon>Eukaryota</taxon>
        <taxon>Viridiplantae</taxon>
        <taxon>Streptophyta</taxon>
        <taxon>Embryophyta</taxon>
        <taxon>Tracheophyta</taxon>
        <taxon>Spermatophyta</taxon>
        <taxon>Magnoliopsida</taxon>
        <taxon>eudicotyledons</taxon>
        <taxon>Gunneridae</taxon>
        <taxon>Pentapetalae</taxon>
        <taxon>rosids</taxon>
        <taxon>fabids</taxon>
        <taxon>Malpighiales</taxon>
        <taxon>Linaceae</taxon>
        <taxon>Linum</taxon>
    </lineage>
</organism>
<gene>
    <name evidence="1" type="ORF">LTRI10_LOCUS40685</name>
</gene>
<dbReference type="GO" id="GO:0000145">
    <property type="term" value="C:exocyst"/>
    <property type="evidence" value="ECO:0007669"/>
    <property type="project" value="InterPro"/>
</dbReference>
<name>A0AAV2FSJ2_9ROSI</name>
<dbReference type="PANTHER" id="PTHR21292:SF1">
    <property type="entry name" value="EXOCYST COMPLEX COMPONENT 3"/>
    <property type="match status" value="1"/>
</dbReference>
<sequence length="244" mass="27889">MVNLYTERFIQMLRLLSDRASKLTNIEILKVTSWVVEYQDNLMGLGVDETLAQVCSESGAMDPLMNSYVERMLATTKKWYLNILEADKVQQPKRMKDGKLYTPAPVELFRILVEQVQNVRDNSTDVMLYRISLAIIQVMIDFQAAEKKRLQEPASEIGFEPLCAMINNNLCCHDLAMELSTNIGEALPQNYAVQVSFEDAYKGFLEVAKVQTLNCFLLLFLESKIFYLAEGHLTPCLIFAWQPP</sequence>
<dbReference type="InterPro" id="IPR010326">
    <property type="entry name" value="EXOC3/Sec6"/>
</dbReference>
<proteinExistence type="predicted"/>
<evidence type="ECO:0000313" key="1">
    <source>
        <dbReference type="EMBL" id="CAL1400568.1"/>
    </source>
</evidence>
<dbReference type="GO" id="GO:0006887">
    <property type="term" value="P:exocytosis"/>
    <property type="evidence" value="ECO:0007669"/>
    <property type="project" value="InterPro"/>
</dbReference>
<dbReference type="Pfam" id="PF06046">
    <property type="entry name" value="Sec6"/>
    <property type="match status" value="1"/>
</dbReference>
<protein>
    <recommendedName>
        <fullName evidence="3">Exocyst complex component Sec6</fullName>
    </recommendedName>
</protein>
<dbReference type="EMBL" id="OZ034820">
    <property type="protein sequence ID" value="CAL1400568.1"/>
    <property type="molecule type" value="Genomic_DNA"/>
</dbReference>
<dbReference type="PANTHER" id="PTHR21292">
    <property type="entry name" value="EXOCYST COMPLEX COMPONENT SEC6-RELATED"/>
    <property type="match status" value="1"/>
</dbReference>
<evidence type="ECO:0000313" key="2">
    <source>
        <dbReference type="Proteomes" id="UP001497516"/>
    </source>
</evidence>
<dbReference type="AlphaFoldDB" id="A0AAV2FSJ2"/>
<accession>A0AAV2FSJ2</accession>
<keyword evidence="2" id="KW-1185">Reference proteome</keyword>
<dbReference type="Proteomes" id="UP001497516">
    <property type="component" value="Chromosome 7"/>
</dbReference>
<evidence type="ECO:0008006" key="3">
    <source>
        <dbReference type="Google" id="ProtNLM"/>
    </source>
</evidence>
<dbReference type="Gene3D" id="1.10.357.50">
    <property type="match status" value="1"/>
</dbReference>